<evidence type="ECO:0000313" key="1">
    <source>
        <dbReference type="EMBL" id="KAI0088722.1"/>
    </source>
</evidence>
<evidence type="ECO:0000313" key="2">
    <source>
        <dbReference type="Proteomes" id="UP001055072"/>
    </source>
</evidence>
<protein>
    <submittedName>
        <fullName evidence="1">Uncharacterized protein</fullName>
    </submittedName>
</protein>
<gene>
    <name evidence="1" type="ORF">BDY19DRAFT_1048650</name>
</gene>
<organism evidence="1 2">
    <name type="scientific">Irpex rosettiformis</name>
    <dbReference type="NCBI Taxonomy" id="378272"/>
    <lineage>
        <taxon>Eukaryota</taxon>
        <taxon>Fungi</taxon>
        <taxon>Dikarya</taxon>
        <taxon>Basidiomycota</taxon>
        <taxon>Agaricomycotina</taxon>
        <taxon>Agaricomycetes</taxon>
        <taxon>Polyporales</taxon>
        <taxon>Irpicaceae</taxon>
        <taxon>Irpex</taxon>
    </lineage>
</organism>
<dbReference type="EMBL" id="MU274913">
    <property type="protein sequence ID" value="KAI0088722.1"/>
    <property type="molecule type" value="Genomic_DNA"/>
</dbReference>
<name>A0ACB8U319_9APHY</name>
<comment type="caution">
    <text evidence="1">The sequence shown here is derived from an EMBL/GenBank/DDBJ whole genome shotgun (WGS) entry which is preliminary data.</text>
</comment>
<reference evidence="1" key="1">
    <citation type="journal article" date="2021" name="Environ. Microbiol.">
        <title>Gene family expansions and transcriptome signatures uncover fungal adaptations to wood decay.</title>
        <authorList>
            <person name="Hage H."/>
            <person name="Miyauchi S."/>
            <person name="Viragh M."/>
            <person name="Drula E."/>
            <person name="Min B."/>
            <person name="Chaduli D."/>
            <person name="Navarro D."/>
            <person name="Favel A."/>
            <person name="Norest M."/>
            <person name="Lesage-Meessen L."/>
            <person name="Balint B."/>
            <person name="Merenyi Z."/>
            <person name="de Eugenio L."/>
            <person name="Morin E."/>
            <person name="Martinez A.T."/>
            <person name="Baldrian P."/>
            <person name="Stursova M."/>
            <person name="Martinez M.J."/>
            <person name="Novotny C."/>
            <person name="Magnuson J.K."/>
            <person name="Spatafora J.W."/>
            <person name="Maurice S."/>
            <person name="Pangilinan J."/>
            <person name="Andreopoulos W."/>
            <person name="LaButti K."/>
            <person name="Hundley H."/>
            <person name="Na H."/>
            <person name="Kuo A."/>
            <person name="Barry K."/>
            <person name="Lipzen A."/>
            <person name="Henrissat B."/>
            <person name="Riley R."/>
            <person name="Ahrendt S."/>
            <person name="Nagy L.G."/>
            <person name="Grigoriev I.V."/>
            <person name="Martin F."/>
            <person name="Rosso M.N."/>
        </authorList>
    </citation>
    <scope>NUCLEOTIDE SEQUENCE</scope>
    <source>
        <strain evidence="1">CBS 384.51</strain>
    </source>
</reference>
<keyword evidence="2" id="KW-1185">Reference proteome</keyword>
<sequence length="605" mass="66826">MMTTNDTYSLLSLLPSTPYKLAYTLPLFLFSLLLTTAGCFLILDRTRSFSPIRSSQVASPEQQPPLFRLYPLHLGGGIGGLCAGYAFGVHLSTFLSVVLPNVTLASFLGHKAFLAIWVVSALVCMSLGGKWKYVALALTGISGYCTLALSITIITHPPLLSRIILSAIFVTIGTILILLPFPHCSRITLRIASSSLGAFGVVLSIALFCKSLAWGDVWDRFYLHDGLTWGSSTERGLSAVWCLLFLGGTACDWYLHRRIGENPDEKWDTYLSDYTTELPNSPRPAGSFKPLVSWWDKLVGRHGPFAPVVPHHQQDKELLFPAEADIKRPIVYHFSPTPSSSTPTHGAIGRLEKMLGSRAQQFATATVPESKLRFALLHRKTSRRTHHTTPRRTSRIKFNPNSFDSDSDSEERSVPDALGSVAPPTDSLVTLVESHRTPSPLRGQFQPWEVKYGEVPECSDVEDVEMDIVNITAQPVPVRSIDRKKDGKVVEVGKDGERWQPTFIRQHCTPSPPHQPTLSLDLPSVPVSPSLIKAVERIQRAHALPPPSSTPVAPPAPFIPESVSSQVVTAGVSRSPSGDSEHNRHLQHRRSWDAFWREVKTKAHR</sequence>
<proteinExistence type="predicted"/>
<dbReference type="Proteomes" id="UP001055072">
    <property type="component" value="Unassembled WGS sequence"/>
</dbReference>
<accession>A0ACB8U319</accession>